<evidence type="ECO:0000313" key="1">
    <source>
        <dbReference type="EMBL" id="PSR23001.1"/>
    </source>
</evidence>
<accession>A0A2T2WL93</accession>
<organism evidence="1 2">
    <name type="scientific">Sulfobacillus benefaciens</name>
    <dbReference type="NCBI Taxonomy" id="453960"/>
    <lineage>
        <taxon>Bacteria</taxon>
        <taxon>Bacillati</taxon>
        <taxon>Bacillota</taxon>
        <taxon>Clostridia</taxon>
        <taxon>Eubacteriales</taxon>
        <taxon>Clostridiales Family XVII. Incertae Sedis</taxon>
        <taxon>Sulfobacillus</taxon>
    </lineage>
</organism>
<protein>
    <submittedName>
        <fullName evidence="1">Uncharacterized protein</fullName>
    </submittedName>
</protein>
<proteinExistence type="predicted"/>
<sequence>MVFVGIGAWRSLRVHESLQGFTARIGRAERRMGDCRKTEQRLIHLHAPKMEAHNGIQLNQHDDG</sequence>
<gene>
    <name evidence="1" type="ORF">C7B43_20400</name>
</gene>
<dbReference type="EMBL" id="PXYT01000100">
    <property type="protein sequence ID" value="PSR23001.1"/>
    <property type="molecule type" value="Genomic_DNA"/>
</dbReference>
<dbReference type="Proteomes" id="UP000242699">
    <property type="component" value="Unassembled WGS sequence"/>
</dbReference>
<reference evidence="1 2" key="1">
    <citation type="journal article" date="2014" name="BMC Genomics">
        <title>Comparison of environmental and isolate Sulfobacillus genomes reveals diverse carbon, sulfur, nitrogen, and hydrogen metabolisms.</title>
        <authorList>
            <person name="Justice N.B."/>
            <person name="Norman A."/>
            <person name="Brown C.T."/>
            <person name="Singh A."/>
            <person name="Thomas B.C."/>
            <person name="Banfield J.F."/>
        </authorList>
    </citation>
    <scope>NUCLEOTIDE SEQUENCE [LARGE SCALE GENOMIC DNA]</scope>
    <source>
        <strain evidence="1">AMDSBA1</strain>
    </source>
</reference>
<name>A0A2T2WL93_9FIRM</name>
<comment type="caution">
    <text evidence="1">The sequence shown here is derived from an EMBL/GenBank/DDBJ whole genome shotgun (WGS) entry which is preliminary data.</text>
</comment>
<evidence type="ECO:0000313" key="2">
    <source>
        <dbReference type="Proteomes" id="UP000242699"/>
    </source>
</evidence>
<dbReference type="AlphaFoldDB" id="A0A2T2WL93"/>